<accession>A0A0E9RXA0</accession>
<proteinExistence type="predicted"/>
<dbReference type="EMBL" id="GBXM01075719">
    <property type="protein sequence ID" value="JAH32858.1"/>
    <property type="molecule type" value="Transcribed_RNA"/>
</dbReference>
<reference evidence="1" key="1">
    <citation type="submission" date="2014-11" db="EMBL/GenBank/DDBJ databases">
        <authorList>
            <person name="Amaro Gonzalez C."/>
        </authorList>
    </citation>
    <scope>NUCLEOTIDE SEQUENCE</scope>
</reference>
<protein>
    <submittedName>
        <fullName evidence="1">Uncharacterized protein</fullName>
    </submittedName>
</protein>
<name>A0A0E9RXA0_ANGAN</name>
<sequence length="11" mass="1288">MDKLIKAENLL</sequence>
<organism evidence="1">
    <name type="scientific">Anguilla anguilla</name>
    <name type="common">European freshwater eel</name>
    <name type="synonym">Muraena anguilla</name>
    <dbReference type="NCBI Taxonomy" id="7936"/>
    <lineage>
        <taxon>Eukaryota</taxon>
        <taxon>Metazoa</taxon>
        <taxon>Chordata</taxon>
        <taxon>Craniata</taxon>
        <taxon>Vertebrata</taxon>
        <taxon>Euteleostomi</taxon>
        <taxon>Actinopterygii</taxon>
        <taxon>Neopterygii</taxon>
        <taxon>Teleostei</taxon>
        <taxon>Anguilliformes</taxon>
        <taxon>Anguillidae</taxon>
        <taxon>Anguilla</taxon>
    </lineage>
</organism>
<evidence type="ECO:0000313" key="1">
    <source>
        <dbReference type="EMBL" id="JAH32858.1"/>
    </source>
</evidence>
<reference evidence="1" key="2">
    <citation type="journal article" date="2015" name="Fish Shellfish Immunol.">
        <title>Early steps in the European eel (Anguilla anguilla)-Vibrio vulnificus interaction in the gills: Role of the RtxA13 toxin.</title>
        <authorList>
            <person name="Callol A."/>
            <person name="Pajuelo D."/>
            <person name="Ebbesson L."/>
            <person name="Teles M."/>
            <person name="MacKenzie S."/>
            <person name="Amaro C."/>
        </authorList>
    </citation>
    <scope>NUCLEOTIDE SEQUENCE</scope>
</reference>